<feature type="transmembrane region" description="Helical" evidence="12">
    <location>
        <begin position="363"/>
        <end position="387"/>
    </location>
</feature>
<comment type="similarity">
    <text evidence="2 11">Belongs to the sodium:solute symporter (SSF) (TC 2.A.21) family.</text>
</comment>
<evidence type="ECO:0000256" key="1">
    <source>
        <dbReference type="ARBA" id="ARBA00004651"/>
    </source>
</evidence>
<keyword evidence="9 12" id="KW-0472">Membrane</keyword>
<dbReference type="OrthoDB" id="10389661at2759"/>
<feature type="transmembrane region" description="Helical" evidence="12">
    <location>
        <begin position="474"/>
        <end position="491"/>
    </location>
</feature>
<keyword evidence="10" id="KW-0739">Sodium transport</keyword>
<feature type="transmembrane region" description="Helical" evidence="12">
    <location>
        <begin position="190"/>
        <end position="210"/>
    </location>
</feature>
<keyword evidence="3" id="KW-0813">Transport</keyword>
<comment type="subcellular location">
    <subcellularLocation>
        <location evidence="1">Cell membrane</location>
        <topology evidence="1">Multi-pass membrane protein</topology>
    </subcellularLocation>
</comment>
<dbReference type="PANTHER" id="PTHR42985">
    <property type="entry name" value="SODIUM-COUPLED MONOCARBOXYLATE TRANSPORTER"/>
    <property type="match status" value="1"/>
</dbReference>
<evidence type="ECO:0000256" key="4">
    <source>
        <dbReference type="ARBA" id="ARBA00022475"/>
    </source>
</evidence>
<protein>
    <submittedName>
        <fullName evidence="13">Putative sodium-dependent multivitamin transporter-like</fullName>
    </submittedName>
</protein>
<feature type="transmembrane region" description="Helical" evidence="12">
    <location>
        <begin position="159"/>
        <end position="178"/>
    </location>
</feature>
<dbReference type="PANTHER" id="PTHR42985:SF28">
    <property type="entry name" value="SODIUM-DEPENDENT MULTIVITAMIN TRANSPORTER"/>
    <property type="match status" value="1"/>
</dbReference>
<dbReference type="Pfam" id="PF00474">
    <property type="entry name" value="SSF"/>
    <property type="match status" value="1"/>
</dbReference>
<gene>
    <name evidence="13" type="ORF">BSL78_19043</name>
</gene>
<name>A0A2G8K800_STIJA</name>
<keyword evidence="6 12" id="KW-1133">Transmembrane helix</keyword>
<feature type="transmembrane region" description="Helical" evidence="12">
    <location>
        <begin position="420"/>
        <end position="439"/>
    </location>
</feature>
<feature type="transmembrane region" description="Helical" evidence="12">
    <location>
        <begin position="239"/>
        <end position="258"/>
    </location>
</feature>
<feature type="transmembrane region" description="Helical" evidence="12">
    <location>
        <begin position="12"/>
        <end position="30"/>
    </location>
</feature>
<feature type="transmembrane region" description="Helical" evidence="12">
    <location>
        <begin position="279"/>
        <end position="304"/>
    </location>
</feature>
<keyword evidence="5 12" id="KW-0812">Transmembrane</keyword>
<dbReference type="InterPro" id="IPR001734">
    <property type="entry name" value="Na/solute_symporter"/>
</dbReference>
<evidence type="ECO:0000256" key="11">
    <source>
        <dbReference type="RuleBase" id="RU362091"/>
    </source>
</evidence>
<feature type="transmembrane region" description="Helical" evidence="12">
    <location>
        <begin position="51"/>
        <end position="68"/>
    </location>
</feature>
<dbReference type="EMBL" id="MRZV01000800">
    <property type="protein sequence ID" value="PIK44117.1"/>
    <property type="molecule type" value="Genomic_DNA"/>
</dbReference>
<evidence type="ECO:0000256" key="9">
    <source>
        <dbReference type="ARBA" id="ARBA00023136"/>
    </source>
</evidence>
<evidence type="ECO:0000256" key="5">
    <source>
        <dbReference type="ARBA" id="ARBA00022692"/>
    </source>
</evidence>
<keyword evidence="4" id="KW-1003">Cell membrane</keyword>
<dbReference type="NCBIfam" id="TIGR00813">
    <property type="entry name" value="sss"/>
    <property type="match status" value="1"/>
</dbReference>
<sequence>MAEYESNPLSVVDYIVLALLLILLIGMGIYHGMAKRRPTTTRSFFLADRSVFSLPVALTLLASFISPVTLLGNAAETYVYGAQYVVDLMQRLASMLTIVLLYVPVFYDLDITTSYQYLQLRYGFPMRLLGAVCFLFQTIFYIAIVSYSPALVVNAVTNLNLWVIIVTTGLVCTFYSALGGIKAVIWTDVVLVIVIGGTTILIIISCTVMAGGVKQVWDINNAAGRLDIFTFPLDLTERMTFSSVFLGTYFSNLIIWGVSQTAVQRFLSSRTLKDAKRSLWINLPFSILVTGAATCQGIVLYAFYHTEDDTISPTSYCDETSGGCAGTPPPVYVHQPPNYTLPDQIIMIFVNQQFSNIWGYQGLFISCIFAGALSTVSSGINSMVAVTMEDIWKPLRRWLAKMRNKELVEDDKKDTRLSKILSLIFGLITIVLAILTSRLGTLVTLVNSIFGIFGGPILAAFTLGMVWPRANSRAVLVGTLTSFILGLWIVIGSYVNADRLEDVIVVYRLSFLWYAMCTILTNITISVILSEIIRFLDPKERNKVVDPKLLCAWVRPKIVKNVSEVETKTDNDKITTEI</sequence>
<evidence type="ECO:0000256" key="7">
    <source>
        <dbReference type="ARBA" id="ARBA00023053"/>
    </source>
</evidence>
<feature type="transmembrane region" description="Helical" evidence="12">
    <location>
        <begin position="128"/>
        <end position="147"/>
    </location>
</feature>
<evidence type="ECO:0000256" key="3">
    <source>
        <dbReference type="ARBA" id="ARBA00022448"/>
    </source>
</evidence>
<proteinExistence type="inferred from homology"/>
<keyword evidence="14" id="KW-1185">Reference proteome</keyword>
<comment type="caution">
    <text evidence="13">The sequence shown here is derived from an EMBL/GenBank/DDBJ whole genome shotgun (WGS) entry which is preliminary data.</text>
</comment>
<dbReference type="STRING" id="307972.A0A2G8K800"/>
<dbReference type="Gene3D" id="1.20.1730.10">
    <property type="entry name" value="Sodium/glucose cotransporter"/>
    <property type="match status" value="1"/>
</dbReference>
<evidence type="ECO:0000256" key="6">
    <source>
        <dbReference type="ARBA" id="ARBA00022989"/>
    </source>
</evidence>
<reference evidence="13 14" key="1">
    <citation type="journal article" date="2017" name="PLoS Biol.">
        <title>The sea cucumber genome provides insights into morphological evolution and visceral regeneration.</title>
        <authorList>
            <person name="Zhang X."/>
            <person name="Sun L."/>
            <person name="Yuan J."/>
            <person name="Sun Y."/>
            <person name="Gao Y."/>
            <person name="Zhang L."/>
            <person name="Li S."/>
            <person name="Dai H."/>
            <person name="Hamel J.F."/>
            <person name="Liu C."/>
            <person name="Yu Y."/>
            <person name="Liu S."/>
            <person name="Lin W."/>
            <person name="Guo K."/>
            <person name="Jin S."/>
            <person name="Xu P."/>
            <person name="Storey K.B."/>
            <person name="Huan P."/>
            <person name="Zhang T."/>
            <person name="Zhou Y."/>
            <person name="Zhang J."/>
            <person name="Lin C."/>
            <person name="Li X."/>
            <person name="Xing L."/>
            <person name="Huo D."/>
            <person name="Sun M."/>
            <person name="Wang L."/>
            <person name="Mercier A."/>
            <person name="Li F."/>
            <person name="Yang H."/>
            <person name="Xiang J."/>
        </authorList>
    </citation>
    <scope>NUCLEOTIDE SEQUENCE [LARGE SCALE GENOMIC DNA]</scope>
    <source>
        <strain evidence="13">Shaxun</strain>
        <tissue evidence="13">Muscle</tissue>
    </source>
</reference>
<evidence type="ECO:0000313" key="13">
    <source>
        <dbReference type="EMBL" id="PIK44117.1"/>
    </source>
</evidence>
<accession>A0A2G8K800</accession>
<dbReference type="GO" id="GO:0005886">
    <property type="term" value="C:plasma membrane"/>
    <property type="evidence" value="ECO:0007669"/>
    <property type="project" value="UniProtKB-SubCell"/>
</dbReference>
<keyword evidence="7" id="KW-0915">Sodium</keyword>
<dbReference type="InterPro" id="IPR038377">
    <property type="entry name" value="Na/Glc_symporter_sf"/>
</dbReference>
<organism evidence="13 14">
    <name type="scientific">Stichopus japonicus</name>
    <name type="common">Sea cucumber</name>
    <dbReference type="NCBI Taxonomy" id="307972"/>
    <lineage>
        <taxon>Eukaryota</taxon>
        <taxon>Metazoa</taxon>
        <taxon>Echinodermata</taxon>
        <taxon>Eleutherozoa</taxon>
        <taxon>Echinozoa</taxon>
        <taxon>Holothuroidea</taxon>
        <taxon>Aspidochirotacea</taxon>
        <taxon>Aspidochirotida</taxon>
        <taxon>Stichopodidae</taxon>
        <taxon>Apostichopus</taxon>
    </lineage>
</organism>
<dbReference type="PROSITE" id="PS50283">
    <property type="entry name" value="NA_SOLUT_SYMP_3"/>
    <property type="match status" value="1"/>
</dbReference>
<dbReference type="GO" id="GO:0006814">
    <property type="term" value="P:sodium ion transport"/>
    <property type="evidence" value="ECO:0007669"/>
    <property type="project" value="UniProtKB-KW"/>
</dbReference>
<evidence type="ECO:0000256" key="8">
    <source>
        <dbReference type="ARBA" id="ARBA00023065"/>
    </source>
</evidence>
<evidence type="ECO:0000256" key="2">
    <source>
        <dbReference type="ARBA" id="ARBA00006434"/>
    </source>
</evidence>
<dbReference type="InterPro" id="IPR051163">
    <property type="entry name" value="Sodium:Solute_Symporter_SSF"/>
</dbReference>
<dbReference type="AlphaFoldDB" id="A0A2G8K800"/>
<feature type="transmembrane region" description="Helical" evidence="12">
    <location>
        <begin position="88"/>
        <end position="107"/>
    </location>
</feature>
<dbReference type="Proteomes" id="UP000230750">
    <property type="component" value="Unassembled WGS sequence"/>
</dbReference>
<evidence type="ECO:0000313" key="14">
    <source>
        <dbReference type="Proteomes" id="UP000230750"/>
    </source>
</evidence>
<dbReference type="GO" id="GO:0015293">
    <property type="term" value="F:symporter activity"/>
    <property type="evidence" value="ECO:0007669"/>
    <property type="project" value="TreeGrafter"/>
</dbReference>
<feature type="transmembrane region" description="Helical" evidence="12">
    <location>
        <begin position="511"/>
        <end position="533"/>
    </location>
</feature>
<keyword evidence="8" id="KW-0406">Ion transport</keyword>
<feature type="transmembrane region" description="Helical" evidence="12">
    <location>
        <begin position="445"/>
        <end position="467"/>
    </location>
</feature>
<evidence type="ECO:0000256" key="12">
    <source>
        <dbReference type="SAM" id="Phobius"/>
    </source>
</evidence>
<evidence type="ECO:0000256" key="10">
    <source>
        <dbReference type="ARBA" id="ARBA00023201"/>
    </source>
</evidence>